<feature type="region of interest" description="Disordered" evidence="1">
    <location>
        <begin position="101"/>
        <end position="129"/>
    </location>
</feature>
<dbReference type="Proteomes" id="UP000821837">
    <property type="component" value="Unassembled WGS sequence"/>
</dbReference>
<reference evidence="2" key="2">
    <citation type="submission" date="2021-09" db="EMBL/GenBank/DDBJ databases">
        <authorList>
            <person name="Jia N."/>
            <person name="Wang J."/>
            <person name="Shi W."/>
            <person name="Du L."/>
            <person name="Sun Y."/>
            <person name="Zhan W."/>
            <person name="Jiang J."/>
            <person name="Wang Q."/>
            <person name="Zhang B."/>
            <person name="Ji P."/>
            <person name="Sakyi L.B."/>
            <person name="Cui X."/>
            <person name="Yuan T."/>
            <person name="Jiang B."/>
            <person name="Yang W."/>
            <person name="Lam T.T.-Y."/>
            <person name="Chang Q."/>
            <person name="Ding S."/>
            <person name="Wang X."/>
            <person name="Zhu J."/>
            <person name="Ruan X."/>
            <person name="Zhao L."/>
            <person name="Wei J."/>
            <person name="Que T."/>
            <person name="Du C."/>
            <person name="Cheng J."/>
            <person name="Dai P."/>
            <person name="Han X."/>
            <person name="Huang E."/>
            <person name="Gao Y."/>
            <person name="Liu J."/>
            <person name="Shao H."/>
            <person name="Ye R."/>
            <person name="Li L."/>
            <person name="Wei W."/>
            <person name="Wang X."/>
            <person name="Wang C."/>
            <person name="Huo Q."/>
            <person name="Li W."/>
            <person name="Guo W."/>
            <person name="Chen H."/>
            <person name="Chen S."/>
            <person name="Zhou L."/>
            <person name="Zhou L."/>
            <person name="Ni X."/>
            <person name="Tian J."/>
            <person name="Zhou Y."/>
            <person name="Sheng Y."/>
            <person name="Liu T."/>
            <person name="Pan Y."/>
            <person name="Xia L."/>
            <person name="Li J."/>
            <person name="Zhao F."/>
            <person name="Cao W."/>
        </authorList>
    </citation>
    <scope>NUCLEOTIDE SEQUENCE</scope>
    <source>
        <strain evidence="2">Rsan-2018</strain>
        <tissue evidence="2">Larvae</tissue>
    </source>
</reference>
<dbReference type="AlphaFoldDB" id="A0A9D4PWI7"/>
<name>A0A9D4PWI7_RHISA</name>
<feature type="region of interest" description="Disordered" evidence="1">
    <location>
        <begin position="163"/>
        <end position="182"/>
    </location>
</feature>
<organism evidence="2 3">
    <name type="scientific">Rhipicephalus sanguineus</name>
    <name type="common">Brown dog tick</name>
    <name type="synonym">Ixodes sanguineus</name>
    <dbReference type="NCBI Taxonomy" id="34632"/>
    <lineage>
        <taxon>Eukaryota</taxon>
        <taxon>Metazoa</taxon>
        <taxon>Ecdysozoa</taxon>
        <taxon>Arthropoda</taxon>
        <taxon>Chelicerata</taxon>
        <taxon>Arachnida</taxon>
        <taxon>Acari</taxon>
        <taxon>Parasitiformes</taxon>
        <taxon>Ixodida</taxon>
        <taxon>Ixodoidea</taxon>
        <taxon>Ixodidae</taxon>
        <taxon>Rhipicephalinae</taxon>
        <taxon>Rhipicephalus</taxon>
        <taxon>Rhipicephalus</taxon>
    </lineage>
</organism>
<dbReference type="VEuPathDB" id="VectorBase:RSAN_056364"/>
<reference evidence="2" key="1">
    <citation type="journal article" date="2020" name="Cell">
        <title>Large-Scale Comparative Analyses of Tick Genomes Elucidate Their Genetic Diversity and Vector Capacities.</title>
        <authorList>
            <consortium name="Tick Genome and Microbiome Consortium (TIGMIC)"/>
            <person name="Jia N."/>
            <person name="Wang J."/>
            <person name="Shi W."/>
            <person name="Du L."/>
            <person name="Sun Y."/>
            <person name="Zhan W."/>
            <person name="Jiang J.F."/>
            <person name="Wang Q."/>
            <person name="Zhang B."/>
            <person name="Ji P."/>
            <person name="Bell-Sakyi L."/>
            <person name="Cui X.M."/>
            <person name="Yuan T.T."/>
            <person name="Jiang B.G."/>
            <person name="Yang W.F."/>
            <person name="Lam T.T."/>
            <person name="Chang Q.C."/>
            <person name="Ding S.J."/>
            <person name="Wang X.J."/>
            <person name="Zhu J.G."/>
            <person name="Ruan X.D."/>
            <person name="Zhao L."/>
            <person name="Wei J.T."/>
            <person name="Ye R.Z."/>
            <person name="Que T.C."/>
            <person name="Du C.H."/>
            <person name="Zhou Y.H."/>
            <person name="Cheng J.X."/>
            <person name="Dai P.F."/>
            <person name="Guo W.B."/>
            <person name="Han X.H."/>
            <person name="Huang E.J."/>
            <person name="Li L.F."/>
            <person name="Wei W."/>
            <person name="Gao Y.C."/>
            <person name="Liu J.Z."/>
            <person name="Shao H.Z."/>
            <person name="Wang X."/>
            <person name="Wang C.C."/>
            <person name="Yang T.C."/>
            <person name="Huo Q.B."/>
            <person name="Li W."/>
            <person name="Chen H.Y."/>
            <person name="Chen S.E."/>
            <person name="Zhou L.G."/>
            <person name="Ni X.B."/>
            <person name="Tian J.H."/>
            <person name="Sheng Y."/>
            <person name="Liu T."/>
            <person name="Pan Y.S."/>
            <person name="Xia L.Y."/>
            <person name="Li J."/>
            <person name="Zhao F."/>
            <person name="Cao W.C."/>
        </authorList>
    </citation>
    <scope>NUCLEOTIDE SEQUENCE</scope>
    <source>
        <strain evidence="2">Rsan-2018</strain>
    </source>
</reference>
<dbReference type="EMBL" id="JABSTV010001250">
    <property type="protein sequence ID" value="KAH7956459.1"/>
    <property type="molecule type" value="Genomic_DNA"/>
</dbReference>
<evidence type="ECO:0000256" key="1">
    <source>
        <dbReference type="SAM" id="MobiDB-lite"/>
    </source>
</evidence>
<comment type="caution">
    <text evidence="2">The sequence shown here is derived from an EMBL/GenBank/DDBJ whole genome shotgun (WGS) entry which is preliminary data.</text>
</comment>
<sequence>MNPAGSWRVIFLSRPNARPKTKTAALPAGELARVRAIWKTQCRRDPGSPERGAVAEGARPCCHFPNCAAALRAKPPVDQRLSADLRLRRDTAGIAQRPTNMAIRRKKPSQPARLSDQPSAVHQYSKTHRVCKANSGNQALKNVIAASTTSTKLPRQSQDRINNPAMATSSKCSDSPTTTTRGSSELLAGVVTLHGSDENRSHNATMPQCDDGNHKTGKDVEGDGAQQEDTVCKLQNRLRDNWSKLVTDRITMMAFARSLKGHKCPAFLYCQS</sequence>
<protein>
    <submittedName>
        <fullName evidence="2">Uncharacterized protein</fullName>
    </submittedName>
</protein>
<accession>A0A9D4PWI7</accession>
<keyword evidence="3" id="KW-1185">Reference proteome</keyword>
<evidence type="ECO:0000313" key="2">
    <source>
        <dbReference type="EMBL" id="KAH7956459.1"/>
    </source>
</evidence>
<feature type="region of interest" description="Disordered" evidence="1">
    <location>
        <begin position="197"/>
        <end position="226"/>
    </location>
</feature>
<gene>
    <name evidence="2" type="ORF">HPB52_009923</name>
</gene>
<proteinExistence type="predicted"/>
<feature type="compositionally biased region" description="Basic and acidic residues" evidence="1">
    <location>
        <begin position="211"/>
        <end position="221"/>
    </location>
</feature>
<evidence type="ECO:0000313" key="3">
    <source>
        <dbReference type="Proteomes" id="UP000821837"/>
    </source>
</evidence>